<accession>A0AA89B658</accession>
<reference evidence="1" key="1">
    <citation type="submission" date="2022-12" db="EMBL/GenBank/DDBJ databases">
        <title>Draft genome assemblies for two species of Escallonia (Escalloniales).</title>
        <authorList>
            <person name="Chanderbali A."/>
            <person name="Dervinis C."/>
            <person name="Anghel I."/>
            <person name="Soltis D."/>
            <person name="Soltis P."/>
            <person name="Zapata F."/>
        </authorList>
    </citation>
    <scope>NUCLEOTIDE SEQUENCE</scope>
    <source>
        <strain evidence="1">UCBG64.0493</strain>
        <tissue evidence="1">Leaf</tissue>
    </source>
</reference>
<organism evidence="1 2">
    <name type="scientific">Escallonia herrerae</name>
    <dbReference type="NCBI Taxonomy" id="1293975"/>
    <lineage>
        <taxon>Eukaryota</taxon>
        <taxon>Viridiplantae</taxon>
        <taxon>Streptophyta</taxon>
        <taxon>Embryophyta</taxon>
        <taxon>Tracheophyta</taxon>
        <taxon>Spermatophyta</taxon>
        <taxon>Magnoliopsida</taxon>
        <taxon>eudicotyledons</taxon>
        <taxon>Gunneridae</taxon>
        <taxon>Pentapetalae</taxon>
        <taxon>asterids</taxon>
        <taxon>campanulids</taxon>
        <taxon>Escalloniales</taxon>
        <taxon>Escalloniaceae</taxon>
        <taxon>Escallonia</taxon>
    </lineage>
</organism>
<gene>
    <name evidence="1" type="ORF">RJ639_036834</name>
</gene>
<dbReference type="Proteomes" id="UP001188597">
    <property type="component" value="Unassembled WGS sequence"/>
</dbReference>
<sequence length="102" mass="11839">MKVLILVDYLACEAKMIWTELTVDCHELNENMLKVESQKISPQGNYMAMDSDTAVAVGFFVDYQQKYYTILKEEDIRQFLEDDVTRVNVILHVSRVAAFLLE</sequence>
<dbReference type="AlphaFoldDB" id="A0AA89B658"/>
<protein>
    <submittedName>
        <fullName evidence="1">Uncharacterized protein</fullName>
    </submittedName>
</protein>
<name>A0AA89B658_9ASTE</name>
<evidence type="ECO:0000313" key="2">
    <source>
        <dbReference type="Proteomes" id="UP001188597"/>
    </source>
</evidence>
<proteinExistence type="predicted"/>
<dbReference type="EMBL" id="JAVXUP010000318">
    <property type="protein sequence ID" value="KAK3031094.1"/>
    <property type="molecule type" value="Genomic_DNA"/>
</dbReference>
<comment type="caution">
    <text evidence="1">The sequence shown here is derived from an EMBL/GenBank/DDBJ whole genome shotgun (WGS) entry which is preliminary data.</text>
</comment>
<evidence type="ECO:0000313" key="1">
    <source>
        <dbReference type="EMBL" id="KAK3031094.1"/>
    </source>
</evidence>
<keyword evidence="2" id="KW-1185">Reference proteome</keyword>